<reference evidence="1 2" key="1">
    <citation type="submission" date="2015-02" db="EMBL/GenBank/DDBJ databases">
        <title>Single cell genomics of a rare environmental alphaproteobacterium provides unique insights into Rickettsiaceae evolution.</title>
        <authorList>
            <person name="Martijn J."/>
            <person name="Schulz F."/>
            <person name="Zaremba-Niedzwiedzka K."/>
            <person name="Viklund J."/>
            <person name="Stepanauskas R."/>
            <person name="Andersson S.G.E."/>
            <person name="Horn M."/>
            <person name="Guy L."/>
            <person name="Ettema T.J.G."/>
        </authorList>
    </citation>
    <scope>NUCLEOTIDE SEQUENCE [LARGE SCALE GENOMIC DNA]</scope>
    <source>
        <strain evidence="1 2">SCGC AAA041-L04</strain>
    </source>
</reference>
<proteinExistence type="predicted"/>
<accession>A0A0F5MPK5</accession>
<dbReference type="Proteomes" id="UP000033358">
    <property type="component" value="Unassembled WGS sequence"/>
</dbReference>
<dbReference type="EMBL" id="JYHA01000028">
    <property type="protein sequence ID" value="KKB96738.1"/>
    <property type="molecule type" value="Genomic_DNA"/>
</dbReference>
<evidence type="ECO:0000313" key="1">
    <source>
        <dbReference type="EMBL" id="KKB96738.1"/>
    </source>
</evidence>
<evidence type="ECO:0000313" key="2">
    <source>
        <dbReference type="Proteomes" id="UP000033358"/>
    </source>
</evidence>
<dbReference type="AlphaFoldDB" id="A0A0F5MPK5"/>
<keyword evidence="2" id="KW-1185">Reference proteome</keyword>
<name>A0A0F5MPK5_9RICK</name>
<sequence>MSMALKISCSDVGLNPTRGRHPGAICSNANRSRIHIEALKEWILSLDFSFRKISLQDDVNLVNLGLEVRA</sequence>
<organism evidence="1 2">
    <name type="scientific">Candidatus Arcanibacter lacustris</name>
    <dbReference type="NCBI Taxonomy" id="1607817"/>
    <lineage>
        <taxon>Bacteria</taxon>
        <taxon>Pseudomonadati</taxon>
        <taxon>Pseudomonadota</taxon>
        <taxon>Alphaproteobacteria</taxon>
        <taxon>Rickettsiales</taxon>
        <taxon>Candidatus Arcanibacter</taxon>
    </lineage>
</organism>
<gene>
    <name evidence="1" type="ORF">SZ25_00172</name>
</gene>
<comment type="caution">
    <text evidence="1">The sequence shown here is derived from an EMBL/GenBank/DDBJ whole genome shotgun (WGS) entry which is preliminary data.</text>
</comment>
<protein>
    <submittedName>
        <fullName evidence="1">Uncharacterized protein</fullName>
    </submittedName>
</protein>